<keyword evidence="2 5" id="KW-0645">Protease</keyword>
<dbReference type="InterPro" id="IPR051048">
    <property type="entry name" value="Peptidase_S8/S53_subtilisin"/>
</dbReference>
<evidence type="ECO:0000256" key="4">
    <source>
        <dbReference type="ARBA" id="ARBA00022825"/>
    </source>
</evidence>
<evidence type="ECO:0000256" key="2">
    <source>
        <dbReference type="ARBA" id="ARBA00022670"/>
    </source>
</evidence>
<dbReference type="EMBL" id="WHPN01000131">
    <property type="protein sequence ID" value="KAF4410088.1"/>
    <property type="molecule type" value="Genomic_DNA"/>
</dbReference>
<evidence type="ECO:0000256" key="7">
    <source>
        <dbReference type="SAM" id="SignalP"/>
    </source>
</evidence>
<dbReference type="PROSITE" id="PS51892">
    <property type="entry name" value="SUBTILASE"/>
    <property type="match status" value="1"/>
</dbReference>
<dbReference type="InterPro" id="IPR015500">
    <property type="entry name" value="Peptidase_S8_subtilisin-rel"/>
</dbReference>
<evidence type="ECO:0000259" key="8">
    <source>
        <dbReference type="Pfam" id="PF00082"/>
    </source>
</evidence>
<sequence>MPTRTRSTAAALAAALTALLVPAGAVPAGAAAAVPAAGSTTATAAFPGDSARGAAVPRAGSLVTLVTGDRVRVGGDGKVTGFLPAEGRAGVPVKFQRDGNGHTHVVPQDATRLILDGTLDRRLFDVTELSSPEFRAAHGDTLPFIVGYDSSDPAARPGLRAAAGPGAVRTLRSIGSDAVATAPRETAEAWTALTRPSGSGGQRTTAPGVSSVSLDGLLRTGLDRSVPQIGAPTAWESGYDGEGVTIAVLDTGIDTTHPDLAGGKVIAEENFSTSPGTTDRHGHGTHVASTAAGTGAASGGTYRGVAPGAKLLNGKVISDENTGTESGIVAGMEWAVAQGADVVNLSIGAPDSPGEGPMERALNRLSAESGTLFVVAAGNTGPAAGGVTTPGTADAALTVGAVDKEDRLADFSARGPRPADAAPKPDLTAPGVSVGAALAEGSALAEEAEPVADGYGAVSGTSMATPHVAGAAALLAQQHPDWTGRRLKSALTGSAAAGGGHSVFEQGTGRVDAARATAQTLAAESSSLAFGTRQWPHQDDEPVTGTVTYRNDGERDITLALTTEATGPDGGAAPEGMFTLDAERLTVPAGGTASVGLTADTRPGGDRNGAYGVTVTAAGGGQSVRTSGGLVREEESYDLTVRTTGRDGTAPGAWAVTLYDFARRTFTGTGSEDGASTVRLPRGTYLLSHEILHAGATGENVTGLDWQLRPELELTGDTTVAFDARRAEPVELTVPDPEAQLVNVAMSFDMTVPGMPGGDSTVSSVWLTPELPDGFHTGHTGPEAGPGMLHAKAVGSWESGGDTEYRTAFGQEDRLFTGLRRDTRAAELAELSVGQGTTAPGRSGSLLTEPDTGDLGAGWTVSLIREAPGTVRQFLNTDGVRWSHSYAQLSPEQQEEAYYTGPQRAAYTAGERHAHTFNVGVFGPLIEADTADGLYRRGNTLLGRVNPLADGSGHRGRSDYDSASTTLYRDGEPYAASEDVLDRTEFTLPEGRAGYRLVTTLSRGGAGTPAREVTAEYTFSSEYGSEEKVRIPASAVRFTPELALDSTAPAGAETEIPVTVQGAAAAEGPADLRVLVSFDGGGSWRELPVRDGRVIVTNPVEAGTGVSLRAELTDRAGNELTQTVTDAYLIREN</sequence>
<feature type="active site" description="Charge relay system" evidence="5">
    <location>
        <position position="462"/>
    </location>
</feature>
<dbReference type="SUPFAM" id="SSF52743">
    <property type="entry name" value="Subtilisin-like"/>
    <property type="match status" value="1"/>
</dbReference>
<feature type="domain" description="Peptidase S8/S53" evidence="8">
    <location>
        <begin position="241"/>
        <end position="509"/>
    </location>
</feature>
<dbReference type="PRINTS" id="PR00723">
    <property type="entry name" value="SUBTILISIN"/>
</dbReference>
<dbReference type="PROSITE" id="PS00136">
    <property type="entry name" value="SUBTILASE_ASP"/>
    <property type="match status" value="1"/>
</dbReference>
<keyword evidence="3 5" id="KW-0378">Hydrolase</keyword>
<evidence type="ECO:0000256" key="5">
    <source>
        <dbReference type="PROSITE-ProRule" id="PRU01240"/>
    </source>
</evidence>
<comment type="similarity">
    <text evidence="1 5 6">Belongs to the peptidase S8 family.</text>
</comment>
<dbReference type="RefSeq" id="WP_156205299.1">
    <property type="nucleotide sequence ID" value="NZ_WHPN01000131.1"/>
</dbReference>
<evidence type="ECO:0000256" key="1">
    <source>
        <dbReference type="ARBA" id="ARBA00011073"/>
    </source>
</evidence>
<dbReference type="InterPro" id="IPR000209">
    <property type="entry name" value="Peptidase_S8/S53_dom"/>
</dbReference>
<proteinExistence type="inferred from homology"/>
<dbReference type="InterPro" id="IPR023827">
    <property type="entry name" value="Peptidase_S8_Asp-AS"/>
</dbReference>
<evidence type="ECO:0000256" key="6">
    <source>
        <dbReference type="RuleBase" id="RU003355"/>
    </source>
</evidence>
<dbReference type="Proteomes" id="UP000621266">
    <property type="component" value="Unassembled WGS sequence"/>
</dbReference>
<keyword evidence="4 5" id="KW-0720">Serine protease</keyword>
<evidence type="ECO:0000313" key="10">
    <source>
        <dbReference type="Proteomes" id="UP000621266"/>
    </source>
</evidence>
<keyword evidence="7" id="KW-0732">Signal</keyword>
<dbReference type="InterPro" id="IPR023828">
    <property type="entry name" value="Peptidase_S8_Ser-AS"/>
</dbReference>
<dbReference type="Gene3D" id="3.40.50.200">
    <property type="entry name" value="Peptidase S8/S53 domain"/>
    <property type="match status" value="1"/>
</dbReference>
<dbReference type="InterPro" id="IPR017297">
    <property type="entry name" value="Peptidase_S8A_DPH-A"/>
</dbReference>
<dbReference type="InterPro" id="IPR022398">
    <property type="entry name" value="Peptidase_S8_His-AS"/>
</dbReference>
<evidence type="ECO:0000256" key="3">
    <source>
        <dbReference type="ARBA" id="ARBA00022801"/>
    </source>
</evidence>
<comment type="caution">
    <text evidence="9">The sequence shown here is derived from an EMBL/GenBank/DDBJ whole genome shotgun (WGS) entry which is preliminary data.</text>
</comment>
<gene>
    <name evidence="9" type="ORF">GCU69_05785</name>
</gene>
<dbReference type="PIRSF" id="PIRSF037854">
    <property type="entry name" value="Dihydropyridine_esterase"/>
    <property type="match status" value="1"/>
</dbReference>
<dbReference type="InterPro" id="IPR036852">
    <property type="entry name" value="Peptidase_S8/S53_dom_sf"/>
</dbReference>
<feature type="chain" id="PRO_5047520119" evidence="7">
    <location>
        <begin position="26"/>
        <end position="1133"/>
    </location>
</feature>
<feature type="active site" description="Charge relay system" evidence="5">
    <location>
        <position position="250"/>
    </location>
</feature>
<organism evidence="9 10">
    <name type="scientific">Streptomyces lycii</name>
    <dbReference type="NCBI Taxonomy" id="2654337"/>
    <lineage>
        <taxon>Bacteria</taxon>
        <taxon>Bacillati</taxon>
        <taxon>Actinomycetota</taxon>
        <taxon>Actinomycetes</taxon>
        <taxon>Kitasatosporales</taxon>
        <taxon>Streptomycetaceae</taxon>
        <taxon>Streptomyces</taxon>
    </lineage>
</organism>
<protein>
    <submittedName>
        <fullName evidence="9">S8 family serine peptidase</fullName>
    </submittedName>
</protein>
<dbReference type="PANTHER" id="PTHR43399:SF4">
    <property type="entry name" value="CELL WALL-ASSOCIATED PROTEASE"/>
    <property type="match status" value="1"/>
</dbReference>
<evidence type="ECO:0000313" key="9">
    <source>
        <dbReference type="EMBL" id="KAF4410088.1"/>
    </source>
</evidence>
<reference evidence="9 10" key="1">
    <citation type="submission" date="2019-10" db="EMBL/GenBank/DDBJ databases">
        <title>Streptomyces tenebrisbrunneis sp.nov., an endogenous actinomycete isolated from of Lycium ruthenicum.</title>
        <authorList>
            <person name="Ma L."/>
        </authorList>
    </citation>
    <scope>NUCLEOTIDE SEQUENCE [LARGE SCALE GENOMIC DNA]</scope>
    <source>
        <strain evidence="9 10">TRM 66187</strain>
    </source>
</reference>
<dbReference type="PROSITE" id="PS00137">
    <property type="entry name" value="SUBTILASE_HIS"/>
    <property type="match status" value="1"/>
</dbReference>
<dbReference type="PANTHER" id="PTHR43399">
    <property type="entry name" value="SUBTILISIN-RELATED"/>
    <property type="match status" value="1"/>
</dbReference>
<accession>A0ABQ7FN78</accession>
<dbReference type="Pfam" id="PF00082">
    <property type="entry name" value="Peptidase_S8"/>
    <property type="match status" value="1"/>
</dbReference>
<feature type="signal peptide" evidence="7">
    <location>
        <begin position="1"/>
        <end position="25"/>
    </location>
</feature>
<name>A0ABQ7FN78_9ACTN</name>
<keyword evidence="10" id="KW-1185">Reference proteome</keyword>
<dbReference type="PROSITE" id="PS00138">
    <property type="entry name" value="SUBTILASE_SER"/>
    <property type="match status" value="1"/>
</dbReference>
<feature type="active site" description="Charge relay system" evidence="5">
    <location>
        <position position="283"/>
    </location>
</feature>